<protein>
    <recommendedName>
        <fullName evidence="6">Large ribosomal subunit protein mL49</fullName>
    </recommendedName>
    <alternativeName>
        <fullName evidence="7">39S ribosomal protein L49, mitochondrial</fullName>
    </alternativeName>
</protein>
<proteinExistence type="inferred from homology"/>
<dbReference type="Pfam" id="PF05046">
    <property type="entry name" value="Img2"/>
    <property type="match status" value="1"/>
</dbReference>
<dbReference type="Gene3D" id="3.30.780.10">
    <property type="entry name" value="SUI1-like domain"/>
    <property type="match status" value="1"/>
</dbReference>
<gene>
    <name evidence="8" type="ORF">PV328_009324</name>
</gene>
<evidence type="ECO:0000256" key="6">
    <source>
        <dbReference type="ARBA" id="ARBA00035191"/>
    </source>
</evidence>
<dbReference type="GO" id="GO:0005762">
    <property type="term" value="C:mitochondrial large ribosomal subunit"/>
    <property type="evidence" value="ECO:0007669"/>
    <property type="project" value="TreeGrafter"/>
</dbReference>
<dbReference type="FunFam" id="3.30.780.10:FF:000009">
    <property type="entry name" value="39S ribosomal protein L49, mitochondrial"/>
    <property type="match status" value="1"/>
</dbReference>
<dbReference type="PANTHER" id="PTHR13477">
    <property type="entry name" value="MITOCHONDRIAL 39S RIBOSOMAL PROTEIN L49"/>
    <property type="match status" value="1"/>
</dbReference>
<reference evidence="8" key="1">
    <citation type="journal article" date="2023" name="bioRxiv">
        <title>Scaffold-level genome assemblies of two parasitoid biocontrol wasps reveal the parthenogenesis mechanism and an associated novel virus.</title>
        <authorList>
            <person name="Inwood S."/>
            <person name="Skelly J."/>
            <person name="Guhlin J."/>
            <person name="Harrop T."/>
            <person name="Goldson S."/>
            <person name="Dearden P."/>
        </authorList>
    </citation>
    <scope>NUCLEOTIDE SEQUENCE</scope>
    <source>
        <strain evidence="8">Irish</strain>
        <tissue evidence="8">Whole body</tissue>
    </source>
</reference>
<comment type="caution">
    <text evidence="8">The sequence shown here is derived from an EMBL/GenBank/DDBJ whole genome shotgun (WGS) entry which is preliminary data.</text>
</comment>
<dbReference type="GO" id="GO:0006412">
    <property type="term" value="P:translation"/>
    <property type="evidence" value="ECO:0007669"/>
    <property type="project" value="InterPro"/>
</dbReference>
<evidence type="ECO:0000313" key="9">
    <source>
        <dbReference type="Proteomes" id="UP001168990"/>
    </source>
</evidence>
<comment type="subcellular location">
    <subcellularLocation>
        <location evidence="1">Mitochondrion</location>
    </subcellularLocation>
</comment>
<dbReference type="AlphaFoldDB" id="A0AA39C5I4"/>
<keyword evidence="4" id="KW-0496">Mitochondrion</keyword>
<evidence type="ECO:0000256" key="2">
    <source>
        <dbReference type="ARBA" id="ARBA00005677"/>
    </source>
</evidence>
<evidence type="ECO:0000256" key="1">
    <source>
        <dbReference type="ARBA" id="ARBA00004173"/>
    </source>
</evidence>
<evidence type="ECO:0000256" key="7">
    <source>
        <dbReference type="ARBA" id="ARBA00035545"/>
    </source>
</evidence>
<organism evidence="8 9">
    <name type="scientific">Microctonus aethiopoides</name>
    <dbReference type="NCBI Taxonomy" id="144406"/>
    <lineage>
        <taxon>Eukaryota</taxon>
        <taxon>Metazoa</taxon>
        <taxon>Ecdysozoa</taxon>
        <taxon>Arthropoda</taxon>
        <taxon>Hexapoda</taxon>
        <taxon>Insecta</taxon>
        <taxon>Pterygota</taxon>
        <taxon>Neoptera</taxon>
        <taxon>Endopterygota</taxon>
        <taxon>Hymenoptera</taxon>
        <taxon>Apocrita</taxon>
        <taxon>Ichneumonoidea</taxon>
        <taxon>Braconidae</taxon>
        <taxon>Euphorinae</taxon>
        <taxon>Microctonus</taxon>
    </lineage>
</organism>
<sequence>MAALRIFSRSVISASRLIVNNDQHTCKYVITPIIQINKRFANFRASPAYSEDQKYTDYEISQDPTEWRYVERLFRPKHIPIPPKNLEVSASGWKSPKDEAKKFPFFVNRTKNHLYPVYLTRKNRFMRRLTVVRKIDGDIVALEAELRQFIENSINLRVASQISEPGGVIKFRGDYVNLIIKWLEKNGF</sequence>
<evidence type="ECO:0000256" key="3">
    <source>
        <dbReference type="ARBA" id="ARBA00022980"/>
    </source>
</evidence>
<dbReference type="Proteomes" id="UP001168990">
    <property type="component" value="Unassembled WGS sequence"/>
</dbReference>
<comment type="similarity">
    <text evidence="2">Belongs to the mitochondrion-specific ribosomal protein mL49 family.</text>
</comment>
<keyword evidence="9" id="KW-1185">Reference proteome</keyword>
<evidence type="ECO:0000313" key="8">
    <source>
        <dbReference type="EMBL" id="KAK0158305.1"/>
    </source>
</evidence>
<name>A0AA39C5I4_9HYME</name>
<dbReference type="InterPro" id="IPR007740">
    <property type="entry name" value="Ribosomal_mL49"/>
</dbReference>
<dbReference type="PANTHER" id="PTHR13477:SF0">
    <property type="entry name" value="LARGE RIBOSOMAL SUBUNIT PROTEIN ML49"/>
    <property type="match status" value="1"/>
</dbReference>
<dbReference type="GO" id="GO:0003735">
    <property type="term" value="F:structural constituent of ribosome"/>
    <property type="evidence" value="ECO:0007669"/>
    <property type="project" value="InterPro"/>
</dbReference>
<accession>A0AA39C5I4</accession>
<dbReference type="EMBL" id="JAQQBS010001424">
    <property type="protein sequence ID" value="KAK0158305.1"/>
    <property type="molecule type" value="Genomic_DNA"/>
</dbReference>
<keyword evidence="5" id="KW-0687">Ribonucleoprotein</keyword>
<reference evidence="8" key="2">
    <citation type="submission" date="2023-03" db="EMBL/GenBank/DDBJ databases">
        <authorList>
            <person name="Inwood S.N."/>
            <person name="Skelly J.G."/>
            <person name="Guhlin J."/>
            <person name="Harrop T.W.R."/>
            <person name="Goldson S.G."/>
            <person name="Dearden P.K."/>
        </authorList>
    </citation>
    <scope>NUCLEOTIDE SEQUENCE</scope>
    <source>
        <strain evidence="8">Irish</strain>
        <tissue evidence="8">Whole body</tissue>
    </source>
</reference>
<evidence type="ECO:0000256" key="5">
    <source>
        <dbReference type="ARBA" id="ARBA00023274"/>
    </source>
</evidence>
<keyword evidence="3" id="KW-0689">Ribosomal protein</keyword>
<evidence type="ECO:0000256" key="4">
    <source>
        <dbReference type="ARBA" id="ARBA00023128"/>
    </source>
</evidence>